<organism evidence="7 8">
    <name type="scientific">Pomacea canaliculata</name>
    <name type="common">Golden apple snail</name>
    <dbReference type="NCBI Taxonomy" id="400727"/>
    <lineage>
        <taxon>Eukaryota</taxon>
        <taxon>Metazoa</taxon>
        <taxon>Spiralia</taxon>
        <taxon>Lophotrochozoa</taxon>
        <taxon>Mollusca</taxon>
        <taxon>Gastropoda</taxon>
        <taxon>Caenogastropoda</taxon>
        <taxon>Architaenioglossa</taxon>
        <taxon>Ampullarioidea</taxon>
        <taxon>Ampullariidae</taxon>
        <taxon>Pomacea</taxon>
    </lineage>
</organism>
<dbReference type="CDD" id="cd19757">
    <property type="entry name" value="Bbox1"/>
    <property type="match status" value="1"/>
</dbReference>
<proteinExistence type="predicted"/>
<gene>
    <name evidence="7" type="ORF">C0Q70_17859</name>
</gene>
<evidence type="ECO:0008006" key="9">
    <source>
        <dbReference type="Google" id="ProtNLM"/>
    </source>
</evidence>
<dbReference type="InterPro" id="IPR000315">
    <property type="entry name" value="Znf_B-box"/>
</dbReference>
<name>A0A2T7NLM1_POMCA</name>
<dbReference type="InterPro" id="IPR001841">
    <property type="entry name" value="Znf_RING"/>
</dbReference>
<accession>A0A2T7NLM1</accession>
<dbReference type="AlphaFoldDB" id="A0A2T7NLM1"/>
<evidence type="ECO:0000256" key="2">
    <source>
        <dbReference type="ARBA" id="ARBA00022771"/>
    </source>
</evidence>
<dbReference type="Pfam" id="PF00643">
    <property type="entry name" value="zf-B_box"/>
    <property type="match status" value="2"/>
</dbReference>
<evidence type="ECO:0000256" key="4">
    <source>
        <dbReference type="PROSITE-ProRule" id="PRU00024"/>
    </source>
</evidence>
<evidence type="ECO:0000313" key="8">
    <source>
        <dbReference type="Proteomes" id="UP000245119"/>
    </source>
</evidence>
<dbReference type="PANTHER" id="PTHR25462">
    <property type="entry name" value="BONUS, ISOFORM C-RELATED"/>
    <property type="match status" value="1"/>
</dbReference>
<dbReference type="SMART" id="SM00184">
    <property type="entry name" value="RING"/>
    <property type="match status" value="1"/>
</dbReference>
<keyword evidence="3" id="KW-0862">Zinc</keyword>
<keyword evidence="2 4" id="KW-0863">Zinc-finger</keyword>
<comment type="caution">
    <text evidence="7">The sequence shown here is derived from an EMBL/GenBank/DDBJ whole genome shotgun (WGS) entry which is preliminary data.</text>
</comment>
<dbReference type="InterPro" id="IPR013083">
    <property type="entry name" value="Znf_RING/FYVE/PHD"/>
</dbReference>
<dbReference type="GO" id="GO:0008270">
    <property type="term" value="F:zinc ion binding"/>
    <property type="evidence" value="ECO:0007669"/>
    <property type="project" value="UniProtKB-KW"/>
</dbReference>
<evidence type="ECO:0000259" key="6">
    <source>
        <dbReference type="PROSITE" id="PS50119"/>
    </source>
</evidence>
<dbReference type="PANTHER" id="PTHR25462:SF305">
    <property type="entry name" value="RING-TYPE DOMAIN-CONTAINING PROTEIN"/>
    <property type="match status" value="1"/>
</dbReference>
<reference evidence="7 8" key="1">
    <citation type="submission" date="2018-04" db="EMBL/GenBank/DDBJ databases">
        <title>The genome of golden apple snail Pomacea canaliculata provides insight into stress tolerance and invasive adaptation.</title>
        <authorList>
            <person name="Liu C."/>
            <person name="Liu B."/>
            <person name="Ren Y."/>
            <person name="Zhang Y."/>
            <person name="Wang H."/>
            <person name="Li S."/>
            <person name="Jiang F."/>
            <person name="Yin L."/>
            <person name="Zhang G."/>
            <person name="Qian W."/>
            <person name="Fan W."/>
        </authorList>
    </citation>
    <scope>NUCLEOTIDE SEQUENCE [LARGE SCALE GENOMIC DNA]</scope>
    <source>
        <strain evidence="7">SZHN2017</strain>
        <tissue evidence="7">Muscle</tissue>
    </source>
</reference>
<dbReference type="SUPFAM" id="SSF57850">
    <property type="entry name" value="RING/U-box"/>
    <property type="match status" value="1"/>
</dbReference>
<sequence>MEVVVRSHERECAVCTNDFTTPKILPCGHLLCRECVISWMKSKHHAGCPLCTCPIAEHQGYSSQSAADVVDALPTDSVMEAIVQSAGVLGKDNMCTVCDDVRAEYICMQCVEKMCSSCMKMHKKMSMSRSHDVESVSTVTPERLAASRPALCADHGDKHAEAFCADHHLSICSSCTSIKHRTCLVVRDINDEMKDSEKTLCGLTDQLVQAEYSLKQGTEHLAIRLQKVEDMEQEDMTQVDKTCDKLQRMVENCRKGLKKQIHDSRLQVTNSLIKAKRELDKRLGKVTSHRNIVTRARAVAPRAGLIHVTQALTDRVNSLDLNADLDEFYSLFTDLSVFHLEEA</sequence>
<dbReference type="Gene3D" id="3.30.40.10">
    <property type="entry name" value="Zinc/RING finger domain, C3HC4 (zinc finger)"/>
    <property type="match status" value="1"/>
</dbReference>
<dbReference type="Proteomes" id="UP000245119">
    <property type="component" value="Linkage Group LG11"/>
</dbReference>
<evidence type="ECO:0000259" key="5">
    <source>
        <dbReference type="PROSITE" id="PS50089"/>
    </source>
</evidence>
<feature type="domain" description="B box-type" evidence="6">
    <location>
        <begin position="90"/>
        <end position="136"/>
    </location>
</feature>
<keyword evidence="8" id="KW-1185">Reference proteome</keyword>
<evidence type="ECO:0000256" key="1">
    <source>
        <dbReference type="ARBA" id="ARBA00022723"/>
    </source>
</evidence>
<dbReference type="PROSITE" id="PS50089">
    <property type="entry name" value="ZF_RING_2"/>
    <property type="match status" value="1"/>
</dbReference>
<dbReference type="InterPro" id="IPR047153">
    <property type="entry name" value="TRIM45/56/19-like"/>
</dbReference>
<keyword evidence="1" id="KW-0479">Metal-binding</keyword>
<dbReference type="GO" id="GO:0061630">
    <property type="term" value="F:ubiquitin protein ligase activity"/>
    <property type="evidence" value="ECO:0007669"/>
    <property type="project" value="TreeGrafter"/>
</dbReference>
<dbReference type="Pfam" id="PF00097">
    <property type="entry name" value="zf-C3HC4"/>
    <property type="match status" value="1"/>
</dbReference>
<feature type="domain" description="RING-type" evidence="5">
    <location>
        <begin position="12"/>
        <end position="52"/>
    </location>
</feature>
<dbReference type="CDD" id="cd16449">
    <property type="entry name" value="RING-HC"/>
    <property type="match status" value="1"/>
</dbReference>
<dbReference type="SUPFAM" id="SSF57845">
    <property type="entry name" value="B-box zinc-binding domain"/>
    <property type="match status" value="1"/>
</dbReference>
<dbReference type="SMART" id="SM00336">
    <property type="entry name" value="BBOX"/>
    <property type="match status" value="2"/>
</dbReference>
<dbReference type="EMBL" id="PZQS01000011">
    <property type="protein sequence ID" value="PVD22056.1"/>
    <property type="molecule type" value="Genomic_DNA"/>
</dbReference>
<feature type="domain" description="B box-type" evidence="6">
    <location>
        <begin position="147"/>
        <end position="182"/>
    </location>
</feature>
<dbReference type="GO" id="GO:0005654">
    <property type="term" value="C:nucleoplasm"/>
    <property type="evidence" value="ECO:0007669"/>
    <property type="project" value="TreeGrafter"/>
</dbReference>
<dbReference type="InterPro" id="IPR018957">
    <property type="entry name" value="Znf_C3HC4_RING-type"/>
</dbReference>
<dbReference type="InterPro" id="IPR017907">
    <property type="entry name" value="Znf_RING_CS"/>
</dbReference>
<dbReference type="Gene3D" id="3.30.160.60">
    <property type="entry name" value="Classic Zinc Finger"/>
    <property type="match status" value="1"/>
</dbReference>
<dbReference type="OrthoDB" id="6218569at2759"/>
<evidence type="ECO:0000256" key="3">
    <source>
        <dbReference type="ARBA" id="ARBA00022833"/>
    </source>
</evidence>
<protein>
    <recommendedName>
        <fullName evidence="9">RING-type domain-containing protein</fullName>
    </recommendedName>
</protein>
<evidence type="ECO:0000313" key="7">
    <source>
        <dbReference type="EMBL" id="PVD22056.1"/>
    </source>
</evidence>
<dbReference type="PROSITE" id="PS50119">
    <property type="entry name" value="ZF_BBOX"/>
    <property type="match status" value="2"/>
</dbReference>
<dbReference type="PROSITE" id="PS00518">
    <property type="entry name" value="ZF_RING_1"/>
    <property type="match status" value="1"/>
</dbReference>